<dbReference type="Proteomes" id="UP001202328">
    <property type="component" value="Unassembled WGS sequence"/>
</dbReference>
<keyword evidence="2" id="KW-1185">Reference proteome</keyword>
<sequence length="94" mass="10679">MTKREDSKKLMLPAKGDGDWCTCPERFVLSLKMLKILSSKANSNTRGVESNAISGCNFAFQGTGRKNYTLLPTPFDEELYKSDRPTIFSVKRRR</sequence>
<dbReference type="AlphaFoldDB" id="A0AAD4X4G1"/>
<name>A0AAD4X4G1_9MAGN</name>
<comment type="caution">
    <text evidence="1">The sequence shown here is derived from an EMBL/GenBank/DDBJ whole genome shotgun (WGS) entry which is preliminary data.</text>
</comment>
<accession>A0AAD4X4G1</accession>
<reference evidence="1" key="1">
    <citation type="submission" date="2022-04" db="EMBL/GenBank/DDBJ databases">
        <title>A functionally conserved STORR gene fusion in Papaver species that diverged 16.8 million years ago.</title>
        <authorList>
            <person name="Catania T."/>
        </authorList>
    </citation>
    <scope>NUCLEOTIDE SEQUENCE</scope>
    <source>
        <strain evidence="1">S-188037</strain>
    </source>
</reference>
<protein>
    <submittedName>
        <fullName evidence="1">Uncharacterized protein</fullName>
    </submittedName>
</protein>
<proteinExistence type="predicted"/>
<organism evidence="1 2">
    <name type="scientific">Papaver atlanticum</name>
    <dbReference type="NCBI Taxonomy" id="357466"/>
    <lineage>
        <taxon>Eukaryota</taxon>
        <taxon>Viridiplantae</taxon>
        <taxon>Streptophyta</taxon>
        <taxon>Embryophyta</taxon>
        <taxon>Tracheophyta</taxon>
        <taxon>Spermatophyta</taxon>
        <taxon>Magnoliopsida</taxon>
        <taxon>Ranunculales</taxon>
        <taxon>Papaveraceae</taxon>
        <taxon>Papaveroideae</taxon>
        <taxon>Papaver</taxon>
    </lineage>
</organism>
<evidence type="ECO:0000313" key="1">
    <source>
        <dbReference type="EMBL" id="KAI3841324.1"/>
    </source>
</evidence>
<evidence type="ECO:0000313" key="2">
    <source>
        <dbReference type="Proteomes" id="UP001202328"/>
    </source>
</evidence>
<dbReference type="EMBL" id="JAJJMB010017174">
    <property type="protein sequence ID" value="KAI3841324.1"/>
    <property type="molecule type" value="Genomic_DNA"/>
</dbReference>
<gene>
    <name evidence="1" type="ORF">MKW98_007805</name>
</gene>